<gene>
    <name evidence="1" type="ORF">An01g10120</name>
</gene>
<dbReference type="KEGG" id="ang:An01g10120"/>
<dbReference type="AlphaFoldDB" id="A0AAJ8DXY6"/>
<evidence type="ECO:0000313" key="1">
    <source>
        <dbReference type="RefSeq" id="XP_059599734.1"/>
    </source>
</evidence>
<reference evidence="1" key="2">
    <citation type="submission" date="2025-08" db="UniProtKB">
        <authorList>
            <consortium name="RefSeq"/>
        </authorList>
    </citation>
    <scope>IDENTIFICATION</scope>
</reference>
<dbReference type="GeneID" id="84590064"/>
<name>A0AAJ8DXY6_ASPNG</name>
<reference evidence="1" key="1">
    <citation type="submission" date="2025-02" db="EMBL/GenBank/DDBJ databases">
        <authorList>
            <consortium name="NCBI Genome Project"/>
        </authorList>
    </citation>
    <scope>NUCLEOTIDE SEQUENCE</scope>
</reference>
<protein>
    <submittedName>
        <fullName evidence="1">Uncharacterized protein</fullName>
    </submittedName>
</protein>
<organism evidence="1">
    <name type="scientific">Aspergillus niger</name>
    <dbReference type="NCBI Taxonomy" id="5061"/>
    <lineage>
        <taxon>Eukaryota</taxon>
        <taxon>Fungi</taxon>
        <taxon>Dikarya</taxon>
        <taxon>Ascomycota</taxon>
        <taxon>Pezizomycotina</taxon>
        <taxon>Eurotiomycetes</taxon>
        <taxon>Eurotiomycetidae</taxon>
        <taxon>Eurotiales</taxon>
        <taxon>Aspergillaceae</taxon>
        <taxon>Aspergillus</taxon>
        <taxon>Aspergillus subgen. Circumdati</taxon>
    </lineage>
</organism>
<dbReference type="VEuPathDB" id="FungiDB:An01g10120"/>
<proteinExistence type="predicted"/>
<dbReference type="RefSeq" id="XP_059599734.1">
    <property type="nucleotide sequence ID" value="XM_059750909.1"/>
</dbReference>
<sequence length="97" mass="11085">MLHLDSELRVPENWETARVDLTHEYVPIARERILTEKDTYCFEESTRLQGVPYSFVIEHRYAQAIGTRDAVDFENALAASIKASKAALFQSPSAREN</sequence>
<accession>A0AAJ8DXY6</accession>